<organism evidence="1">
    <name type="scientific">Siphoviridae sp. ctHl62</name>
    <dbReference type="NCBI Taxonomy" id="2826235"/>
    <lineage>
        <taxon>Viruses</taxon>
        <taxon>Duplodnaviria</taxon>
        <taxon>Heunggongvirae</taxon>
        <taxon>Uroviricota</taxon>
        <taxon>Caudoviricetes</taxon>
    </lineage>
</organism>
<accession>A0A8S5MGB7</accession>
<evidence type="ECO:0000313" key="1">
    <source>
        <dbReference type="EMBL" id="DAD81365.1"/>
    </source>
</evidence>
<protein>
    <submittedName>
        <fullName evidence="1">Uncharacterized protein</fullName>
    </submittedName>
</protein>
<sequence length="324" mass="36768">MKKLVRTNLTNTPSRRGTENLNIQFYSHDKNNAGFEFVIKNETDLTQYTPRVLFKFRDSNSTWQANGTIEGNIVKVNFNTDLIARCEEVLGFLFLDSDSDSLDIFKFKFNVVLSEIDKGEVANRQIKHVNNIGELELVTKSQLTEELSKLQIDSALVERVAALENRPSTGGGNVDTSNFVTKKAFDDEIGKINETYIPHPLYVDYKEQETAKEYLDSIPILFEKPSISYSAGSILAKMLENSNYPQNVQIFKGDENNEKFVDFDAAMYSLANSLPDNYNLGSVRDDINNKVIFLSNKNFSEVVPRDELKAIIKEVLTELKSENN</sequence>
<name>A0A8S5MGB7_9CAUD</name>
<proteinExistence type="predicted"/>
<reference evidence="1" key="1">
    <citation type="journal article" date="2021" name="Proc. Natl. Acad. Sci. U.S.A.">
        <title>A Catalog of Tens of Thousands of Viruses from Human Metagenomes Reveals Hidden Associations with Chronic Diseases.</title>
        <authorList>
            <person name="Tisza M.J."/>
            <person name="Buck C.B."/>
        </authorList>
    </citation>
    <scope>NUCLEOTIDE SEQUENCE</scope>
    <source>
        <strain evidence="1">CtHl62</strain>
    </source>
</reference>
<dbReference type="EMBL" id="BK014899">
    <property type="protein sequence ID" value="DAD81365.1"/>
    <property type="molecule type" value="Genomic_DNA"/>
</dbReference>